<evidence type="ECO:0000256" key="4">
    <source>
        <dbReference type="ARBA" id="ARBA00022692"/>
    </source>
</evidence>
<keyword evidence="4 9" id="KW-0812">Transmembrane</keyword>
<dbReference type="Pfam" id="PF21760">
    <property type="entry name" value="SecD_1st"/>
    <property type="match status" value="1"/>
</dbReference>
<dbReference type="InterPro" id="IPR048634">
    <property type="entry name" value="SecD_SecF_C"/>
</dbReference>
<dbReference type="GO" id="GO:0065002">
    <property type="term" value="P:intracellular protein transmembrane transport"/>
    <property type="evidence" value="ECO:0007669"/>
    <property type="project" value="UniProtKB-UniRule"/>
</dbReference>
<keyword evidence="3 9" id="KW-1003">Cell membrane</keyword>
<feature type="transmembrane region" description="Helical" evidence="9">
    <location>
        <begin position="537"/>
        <end position="560"/>
    </location>
</feature>
<dbReference type="InterPro" id="IPR022646">
    <property type="entry name" value="SecD/SecF_CS"/>
</dbReference>
<feature type="transmembrane region" description="Helical" evidence="9">
    <location>
        <begin position="696"/>
        <end position="714"/>
    </location>
</feature>
<evidence type="ECO:0000256" key="9">
    <source>
        <dbReference type="HAMAP-Rule" id="MF_01463"/>
    </source>
</evidence>
<dbReference type="GO" id="GO:0015450">
    <property type="term" value="F:protein-transporting ATPase activity"/>
    <property type="evidence" value="ECO:0007669"/>
    <property type="project" value="InterPro"/>
</dbReference>
<evidence type="ECO:0000256" key="1">
    <source>
        <dbReference type="ARBA" id="ARBA00004651"/>
    </source>
</evidence>
<feature type="domain" description="SecDF P1 head subdomain" evidence="13">
    <location>
        <begin position="394"/>
        <end position="491"/>
    </location>
</feature>
<feature type="transmembrane region" description="Helical" evidence="9">
    <location>
        <begin position="614"/>
        <end position="632"/>
    </location>
</feature>
<evidence type="ECO:0000256" key="8">
    <source>
        <dbReference type="ARBA" id="ARBA00023136"/>
    </source>
</evidence>
<dbReference type="OrthoDB" id="9805019at2"/>
<feature type="transmembrane region" description="Helical" evidence="9">
    <location>
        <begin position="638"/>
        <end position="662"/>
    </location>
</feature>
<feature type="transmembrane region" description="Helical" evidence="9">
    <location>
        <begin position="566"/>
        <end position="584"/>
    </location>
</feature>
<dbReference type="GO" id="GO:0043952">
    <property type="term" value="P:protein transport by the Sec complex"/>
    <property type="evidence" value="ECO:0007669"/>
    <property type="project" value="UniProtKB-UniRule"/>
</dbReference>
<comment type="subunit">
    <text evidence="9">Forms a complex with SecF. Part of the essential Sec protein translocation apparatus which comprises SecA, SecYEG and auxiliary proteins SecDF. Other proteins may also be involved.</text>
</comment>
<comment type="caution">
    <text evidence="14">The sequence shown here is derived from an EMBL/GenBank/DDBJ whole genome shotgun (WGS) entry which is preliminary data.</text>
</comment>
<comment type="similarity">
    <text evidence="9">Belongs to the SecD/SecF family. SecD subfamily.</text>
</comment>
<dbReference type="InterPro" id="IPR048631">
    <property type="entry name" value="SecD_1st"/>
</dbReference>
<dbReference type="FunFam" id="1.20.1640.10:FF:000004">
    <property type="entry name" value="Protein translocase subunit SecD"/>
    <property type="match status" value="1"/>
</dbReference>
<evidence type="ECO:0000256" key="10">
    <source>
        <dbReference type="HAMAP-Rule" id="MF_01464"/>
    </source>
</evidence>
<dbReference type="PRINTS" id="PR01755">
    <property type="entry name" value="SECFTRNLCASE"/>
</dbReference>
<evidence type="ECO:0000313" key="15">
    <source>
        <dbReference type="Proteomes" id="UP000289857"/>
    </source>
</evidence>
<dbReference type="HAMAP" id="MF_01463_B">
    <property type="entry name" value="SecD_B"/>
    <property type="match status" value="1"/>
</dbReference>
<feature type="domain" description="Protein export membrane protein SecD/SecF C-terminal" evidence="11">
    <location>
        <begin position="810"/>
        <end position="994"/>
    </location>
</feature>
<dbReference type="PANTHER" id="PTHR30081">
    <property type="entry name" value="PROTEIN-EXPORT MEMBRANE PROTEIN SEC"/>
    <property type="match status" value="1"/>
</dbReference>
<name>A0A4Q1KAV8_9FLAO</name>
<dbReference type="SUPFAM" id="SSF82866">
    <property type="entry name" value="Multidrug efflux transporter AcrB transmembrane domain"/>
    <property type="match status" value="2"/>
</dbReference>
<dbReference type="GO" id="GO:0006605">
    <property type="term" value="P:protein targeting"/>
    <property type="evidence" value="ECO:0007669"/>
    <property type="project" value="UniProtKB-UniRule"/>
</dbReference>
<evidence type="ECO:0000256" key="3">
    <source>
        <dbReference type="ARBA" id="ARBA00022475"/>
    </source>
</evidence>
<evidence type="ECO:0000256" key="7">
    <source>
        <dbReference type="ARBA" id="ARBA00023010"/>
    </source>
</evidence>
<feature type="transmembrane region" description="Helical" evidence="9">
    <location>
        <begin position="967"/>
        <end position="991"/>
    </location>
</feature>
<dbReference type="Gene3D" id="3.30.1360.200">
    <property type="match status" value="1"/>
</dbReference>
<gene>
    <name evidence="9" type="primary">secD</name>
    <name evidence="10" type="synonym">secF</name>
    <name evidence="14" type="ORF">EQG61_06065</name>
</gene>
<comment type="function">
    <text evidence="9">Part of the Sec protein translocase complex. Interacts with the SecYEG preprotein conducting channel. SecDF uses the proton motive force (PMF) to complete protein translocation after the ATP-dependent function of SecA.</text>
</comment>
<accession>A0A4Q1KAV8</accession>
<dbReference type="GO" id="GO:0005886">
    <property type="term" value="C:plasma membrane"/>
    <property type="evidence" value="ECO:0007669"/>
    <property type="project" value="UniProtKB-SubCell"/>
</dbReference>
<comment type="subcellular location">
    <subcellularLocation>
        <location evidence="1 9">Cell membrane</location>
        <topology evidence="1 9">Multi-pass membrane protein</topology>
    </subcellularLocation>
</comment>
<dbReference type="HAMAP" id="MF_01464_B">
    <property type="entry name" value="SecF_B"/>
    <property type="match status" value="1"/>
</dbReference>
<dbReference type="NCBIfam" id="TIGR01129">
    <property type="entry name" value="secD"/>
    <property type="match status" value="1"/>
</dbReference>
<dbReference type="NCBIfam" id="TIGR00966">
    <property type="entry name" value="transloc_SecF"/>
    <property type="match status" value="1"/>
</dbReference>
<comment type="subunit">
    <text evidence="10">Forms a complex with SecD. Part of the essential Sec protein translocation apparatus which comprises SecA, SecYEG and auxiliary proteins SecDF. Other proteins may also be involved.</text>
</comment>
<dbReference type="Pfam" id="PF07549">
    <property type="entry name" value="Sec_GG"/>
    <property type="match status" value="1"/>
</dbReference>
<dbReference type="NCBIfam" id="TIGR00916">
    <property type="entry name" value="2A0604s01"/>
    <property type="match status" value="1"/>
</dbReference>
<sequence>MQNKGLVKFFAILFALVSIYQLSFTFVANGIKKDAKAFAEQKLAEIKKKAAPGQPLPEVSELEVQYLDSLKKVDVFSLGFADYNYEDVSNKQINKGLDLEGGINVILQISVKDVLKGLSSDSKNAVFNKALDNAAKIQQGNESYLDAFFRAFDEAAAGTGTKLASPDVFANKNLSDEINFKMSDDQVKKVIRRKVDESVDSAFGVLRKRIDKFGVVQPNIAKLGQTGRILVELPGAKDVDRIKKLLQSTAQLEFWETYRLEEMGTFFETANQALRTSDVAAKTTEDKTVVNDSLKAMLGNKSKDSVSKNTADLGPLKSRMTYGGGPVLGVVAAKDTAKVGEYLRRADIRNLIPADKRFAKFVWSKANVSVDPKTKKESQTFELYALKGNKDNVAPLSGGVIVDARDTFDQLGKPAVSMQMNGQGAKTWEELTGKAYTDKGFIAIVLDNVVYSAPGVSTGPIAGGRSEISGNFDVAETKDLANVLRAGKLPAAAEIVQSEVVGPSLGQKAIDAGTTSSIVGLVLVCLWMMFYYGRAGLYANIALLVNLLFLFGILASLGAVLTLPGIAGIVLTLGTAVDANIIIYERAKEELRDGKSLGEAVVTSYGWKGAMRSIIDANVTHVLTGAILYIFGTGPIQGFATTLLIGIFTSLFTSIFIARIFIDRDVANNKPLAFTTNLTKNWFTGFNFDFIGIKKYSYIFSTLVVIVSCVSFYFNGLDEGVDFVGGRTFQIKFEKTVDASVISEELTKEFGTTVEAKVFGDDDQLKITTKYKIKEESENTDKEVNEKLYKALSKYFPGTKYEQFINTYDGKKVGVLQASKVGAAISADIKTNSFWAVIGAMLIVGLYLVVSFRKWQYSLGALAAVFHDVIFVLGVYSLGYKYAPFHMEMDQHFIAAILTVIGYSMNDTVIVFDRIREFLAGNRKGHFKDVVNASINTTLSRTLNTSLTMILVLLIMFIFGGESIRGFVFAMLIGIVIGTYSSLFIATPVLVDTMKQSDIDDIEKRHFTDQE</sequence>
<dbReference type="RefSeq" id="WP_129461009.1">
    <property type="nucleotide sequence ID" value="NZ_SBKN01000002.1"/>
</dbReference>
<dbReference type="InterPro" id="IPR022645">
    <property type="entry name" value="SecD/SecF_bac"/>
</dbReference>
<feature type="transmembrane region" description="Helical" evidence="9">
    <location>
        <begin position="859"/>
        <end position="880"/>
    </location>
</feature>
<evidence type="ECO:0000256" key="6">
    <source>
        <dbReference type="ARBA" id="ARBA00022989"/>
    </source>
</evidence>
<evidence type="ECO:0000256" key="5">
    <source>
        <dbReference type="ARBA" id="ARBA00022927"/>
    </source>
</evidence>
<evidence type="ECO:0000313" key="14">
    <source>
        <dbReference type="EMBL" id="RXR23530.1"/>
    </source>
</evidence>
<keyword evidence="5 9" id="KW-0653">Protein transport</keyword>
<keyword evidence="8 9" id="KW-0472">Membrane</keyword>
<comment type="caution">
    <text evidence="9">Lacks conserved residue(s) required for the propagation of feature annotation.</text>
</comment>
<feature type="domain" description="Protein translocase subunit SecDF P1" evidence="12">
    <location>
        <begin position="200"/>
        <end position="256"/>
    </location>
</feature>
<proteinExistence type="inferred from homology"/>
<feature type="transmembrane region" description="Helical" evidence="9">
    <location>
        <begin position="512"/>
        <end position="530"/>
    </location>
</feature>
<dbReference type="Gene3D" id="3.30.70.3220">
    <property type="match status" value="1"/>
</dbReference>
<feature type="transmembrane region" description="Helical" evidence="9">
    <location>
        <begin position="834"/>
        <end position="852"/>
    </location>
</feature>
<keyword evidence="6 9" id="KW-1133">Transmembrane helix</keyword>
<dbReference type="Pfam" id="PF22599">
    <property type="entry name" value="SecDF_P1_head"/>
    <property type="match status" value="1"/>
</dbReference>
<dbReference type="EMBL" id="SBKN01000002">
    <property type="protein sequence ID" value="RXR23530.1"/>
    <property type="molecule type" value="Genomic_DNA"/>
</dbReference>
<dbReference type="NCBIfam" id="NF009585">
    <property type="entry name" value="PRK13024.1-5"/>
    <property type="match status" value="1"/>
</dbReference>
<dbReference type="InterPro" id="IPR054384">
    <property type="entry name" value="SecDF_P1_head"/>
</dbReference>
<organism evidence="14 15">
    <name type="scientific">Flavobacterium stagni</name>
    <dbReference type="NCBI Taxonomy" id="2506421"/>
    <lineage>
        <taxon>Bacteria</taxon>
        <taxon>Pseudomonadati</taxon>
        <taxon>Bacteroidota</taxon>
        <taxon>Flavobacteriia</taxon>
        <taxon>Flavobacteriales</taxon>
        <taxon>Flavobacteriaceae</taxon>
        <taxon>Flavobacterium</taxon>
    </lineage>
</organism>
<keyword evidence="7 9" id="KW-0811">Translocation</keyword>
<keyword evidence="2 9" id="KW-0813">Transport</keyword>
<dbReference type="InterPro" id="IPR022813">
    <property type="entry name" value="SecD/SecF_arch_bac"/>
</dbReference>
<feature type="transmembrane region" description="Helical" evidence="9">
    <location>
        <begin position="943"/>
        <end position="961"/>
    </location>
</feature>
<protein>
    <recommendedName>
        <fullName evidence="9 10">Multifunctional fusion protein</fullName>
    </recommendedName>
    <domain>
        <recommendedName>
            <fullName evidence="9">Protein translocase subunit SecD</fullName>
        </recommendedName>
    </domain>
    <domain>
        <recommendedName>
            <fullName evidence="10">Protein-export membrane protein SecF</fullName>
        </recommendedName>
    </domain>
</protein>
<dbReference type="InterPro" id="IPR005791">
    <property type="entry name" value="SecD"/>
</dbReference>
<dbReference type="Gene3D" id="1.20.1640.10">
    <property type="entry name" value="Multidrug efflux transporter AcrB transmembrane domain"/>
    <property type="match status" value="2"/>
</dbReference>
<dbReference type="InterPro" id="IPR055344">
    <property type="entry name" value="SecD_SecF_C_bact"/>
</dbReference>
<dbReference type="PANTHER" id="PTHR30081:SF1">
    <property type="entry name" value="PROTEIN TRANSLOCASE SUBUNIT SECD"/>
    <property type="match status" value="1"/>
</dbReference>
<comment type="similarity">
    <text evidence="10">Belongs to the SecD/SecF family. SecF subfamily.</text>
</comment>
<dbReference type="Proteomes" id="UP000289857">
    <property type="component" value="Unassembled WGS sequence"/>
</dbReference>
<evidence type="ECO:0000259" key="13">
    <source>
        <dbReference type="Pfam" id="PF22599"/>
    </source>
</evidence>
<dbReference type="Pfam" id="PF02355">
    <property type="entry name" value="SecD_SecF_C"/>
    <property type="match status" value="2"/>
</dbReference>
<evidence type="ECO:0000259" key="11">
    <source>
        <dbReference type="Pfam" id="PF02355"/>
    </source>
</evidence>
<evidence type="ECO:0000259" key="12">
    <source>
        <dbReference type="Pfam" id="PF21760"/>
    </source>
</evidence>
<dbReference type="AlphaFoldDB" id="A0A4Q1KAV8"/>
<reference evidence="15" key="1">
    <citation type="submission" date="2019-01" db="EMBL/GenBank/DDBJ databases">
        <title>Cytophagaceae bacterium strain CAR-16.</title>
        <authorList>
            <person name="Chen W.-M."/>
        </authorList>
    </citation>
    <scope>NUCLEOTIDE SEQUENCE [LARGE SCALE GENOMIC DNA]</scope>
    <source>
        <strain evidence="15">WWJ-16</strain>
    </source>
</reference>
<dbReference type="InterPro" id="IPR005665">
    <property type="entry name" value="SecF_bac"/>
</dbReference>
<feature type="domain" description="Protein export membrane protein SecD/SecF C-terminal" evidence="11">
    <location>
        <begin position="492"/>
        <end position="659"/>
    </location>
</feature>
<evidence type="ECO:0000256" key="2">
    <source>
        <dbReference type="ARBA" id="ARBA00022448"/>
    </source>
</evidence>
<keyword evidence="15" id="KW-1185">Reference proteome</keyword>
<feature type="transmembrane region" description="Helical" evidence="9">
    <location>
        <begin position="892"/>
        <end position="912"/>
    </location>
</feature>